<dbReference type="EMBL" id="JAHIBW010000020">
    <property type="protein sequence ID" value="KAG7300651.1"/>
    <property type="molecule type" value="Genomic_DNA"/>
</dbReference>
<protein>
    <recommendedName>
        <fullName evidence="8">Beta-glucosidase</fullName>
    </recommendedName>
</protein>
<dbReference type="PROSITE" id="PS00653">
    <property type="entry name" value="GLYCOSYL_HYDROL_F1_2"/>
    <property type="match status" value="1"/>
</dbReference>
<evidence type="ECO:0000256" key="1">
    <source>
        <dbReference type="ARBA" id="ARBA00010838"/>
    </source>
</evidence>
<evidence type="ECO:0000313" key="6">
    <source>
        <dbReference type="EMBL" id="KAG7300651.1"/>
    </source>
</evidence>
<dbReference type="PANTHER" id="PTHR10353:SF36">
    <property type="entry name" value="LP05116P"/>
    <property type="match status" value="1"/>
</dbReference>
<feature type="chain" id="PRO_5046574232" description="Beta-glucosidase" evidence="5">
    <location>
        <begin position="19"/>
        <end position="506"/>
    </location>
</feature>
<evidence type="ECO:0000256" key="3">
    <source>
        <dbReference type="ARBA" id="ARBA00023295"/>
    </source>
</evidence>
<evidence type="ECO:0000256" key="4">
    <source>
        <dbReference type="RuleBase" id="RU003690"/>
    </source>
</evidence>
<dbReference type="InterPro" id="IPR033132">
    <property type="entry name" value="GH_1_N_CS"/>
</dbReference>
<evidence type="ECO:0000313" key="7">
    <source>
        <dbReference type="Proteomes" id="UP000823941"/>
    </source>
</evidence>
<sequence length="506" mass="58352">MLTRSVLVLASVLSSAWGELTFPPGFRWGAATAAYQVEGAWNQSDKSPSVWDHFIHSTPDLVADRSTGDVAADSYHLWRRDMEMLEELGLQFYRFSISWTRLVPNGFANVISEDGRRYYDDLINGLLESGIEPIPTIYHWDIPQRLQDLGGWTNPLVSDWFAEYARVVFSLYANRVKYWVTINEPSVFCEFGYGAGMIAPGIKDQDIGKYMCVKNVLMAHGKAYRVYEREFKGKYSGKLSMANHFMWYEAETEKDLEVAELIRQFQYGLYCHAIYSQEGGWPVAVEQQIADNSYREGYSFSRLPEFTQEEKDLVRGTFDYMAVNHYSSRTVRQQSSAEHIPASNQFTANAEFNATYEGKEDWPKGNSFWFLFYLLPHHQINPAGLRDLLVWLKTEYGDLEYLITENGYSDVTSKINDDDRVDYHREYLKQVLLAIKQDGVNVTGYTAWSLMDDFEWVEGYTLGFGLYHVDFSQAERPRTPRKSARYYASVARANSLDVPEPQDVML</sequence>
<name>A0ABQ7Q5Y0_PLUXY</name>
<feature type="signal peptide" evidence="5">
    <location>
        <begin position="1"/>
        <end position="18"/>
    </location>
</feature>
<keyword evidence="7" id="KW-1185">Reference proteome</keyword>
<dbReference type="InterPro" id="IPR001360">
    <property type="entry name" value="Glyco_hydro_1"/>
</dbReference>
<dbReference type="Pfam" id="PF00232">
    <property type="entry name" value="Glyco_hydro_1"/>
    <property type="match status" value="1"/>
</dbReference>
<dbReference type="InterPro" id="IPR017853">
    <property type="entry name" value="GH"/>
</dbReference>
<dbReference type="PANTHER" id="PTHR10353">
    <property type="entry name" value="GLYCOSYL HYDROLASE"/>
    <property type="match status" value="1"/>
</dbReference>
<evidence type="ECO:0000256" key="2">
    <source>
        <dbReference type="ARBA" id="ARBA00022801"/>
    </source>
</evidence>
<keyword evidence="5" id="KW-0732">Signal</keyword>
<dbReference type="PRINTS" id="PR00131">
    <property type="entry name" value="GLHYDRLASE1"/>
</dbReference>
<gene>
    <name evidence="6" type="ORF">JYU34_014959</name>
</gene>
<reference evidence="6 7" key="1">
    <citation type="submission" date="2021-06" db="EMBL/GenBank/DDBJ databases">
        <title>A haploid diamondback moth (Plutella xylostella L.) genome assembly resolves 31 chromosomes and identifies a diamide resistance mutation.</title>
        <authorList>
            <person name="Ward C.M."/>
            <person name="Perry K.D."/>
            <person name="Baker G."/>
            <person name="Powis K."/>
            <person name="Heckel D.G."/>
            <person name="Baxter S.W."/>
        </authorList>
    </citation>
    <scope>NUCLEOTIDE SEQUENCE [LARGE SCALE GENOMIC DNA]</scope>
    <source>
        <strain evidence="6 7">LV</strain>
        <tissue evidence="6">Single pupa</tissue>
    </source>
</reference>
<dbReference type="SUPFAM" id="SSF51445">
    <property type="entry name" value="(Trans)glycosidases"/>
    <property type="match status" value="1"/>
</dbReference>
<dbReference type="Proteomes" id="UP000823941">
    <property type="component" value="Chromosome 20"/>
</dbReference>
<keyword evidence="3" id="KW-0326">Glycosidase</keyword>
<evidence type="ECO:0000256" key="5">
    <source>
        <dbReference type="SAM" id="SignalP"/>
    </source>
</evidence>
<evidence type="ECO:0008006" key="8">
    <source>
        <dbReference type="Google" id="ProtNLM"/>
    </source>
</evidence>
<proteinExistence type="inferred from homology"/>
<dbReference type="Gene3D" id="3.20.20.80">
    <property type="entry name" value="Glycosidases"/>
    <property type="match status" value="1"/>
</dbReference>
<keyword evidence="2" id="KW-0378">Hydrolase</keyword>
<accession>A0ABQ7Q5Y0</accession>
<comment type="similarity">
    <text evidence="1 4">Belongs to the glycosyl hydrolase 1 family.</text>
</comment>
<organism evidence="6 7">
    <name type="scientific">Plutella xylostella</name>
    <name type="common">Diamondback moth</name>
    <name type="synonym">Plutella maculipennis</name>
    <dbReference type="NCBI Taxonomy" id="51655"/>
    <lineage>
        <taxon>Eukaryota</taxon>
        <taxon>Metazoa</taxon>
        <taxon>Ecdysozoa</taxon>
        <taxon>Arthropoda</taxon>
        <taxon>Hexapoda</taxon>
        <taxon>Insecta</taxon>
        <taxon>Pterygota</taxon>
        <taxon>Neoptera</taxon>
        <taxon>Endopterygota</taxon>
        <taxon>Lepidoptera</taxon>
        <taxon>Glossata</taxon>
        <taxon>Ditrysia</taxon>
        <taxon>Yponomeutoidea</taxon>
        <taxon>Plutellidae</taxon>
        <taxon>Plutella</taxon>
    </lineage>
</organism>
<comment type="caution">
    <text evidence="6">The sequence shown here is derived from an EMBL/GenBank/DDBJ whole genome shotgun (WGS) entry which is preliminary data.</text>
</comment>